<gene>
    <name evidence="1" type="ORF">GFSPODELE1_LOCUS3702</name>
</gene>
<sequence>MNSDPAHDNARALRLQKLFNSIIHGKTRLSPQNSNLFIEAISLQEDAVSCIDKVITSANGLASVQNAMRFDLTPKFLNGSATSLLQYLSAPDLSGIGGGVPLVKVVKAIVEPPIFWSAFHRAFQASELDERAQRCFAWLLLQLIQLPGEQADPYRDLIANTTISETLLSTTSHETRALAYEIKNIIATRSAGVIPTHFGPGGRHDNDFVDYHDIAILPTGDEILSEKPAFLRTSNAVDEIDADLRLATHLWVERTCCMRCGMTFTSLSERNQGSTEEYRSRACPSSVFTTSLGGRSVDGVLSSVALMICGS</sequence>
<reference evidence="2" key="1">
    <citation type="submission" date="2024-04" db="EMBL/GenBank/DDBJ databases">
        <authorList>
            <person name="Shaw F."/>
            <person name="Minotto A."/>
        </authorList>
    </citation>
    <scope>NUCLEOTIDE SEQUENCE [LARGE SCALE GENOMIC DNA]</scope>
</reference>
<dbReference type="EMBL" id="OZ037945">
    <property type="protein sequence ID" value="CAL1701682.1"/>
    <property type="molecule type" value="Genomic_DNA"/>
</dbReference>
<organism evidence="1 2">
    <name type="scientific">Somion occarium</name>
    <dbReference type="NCBI Taxonomy" id="3059160"/>
    <lineage>
        <taxon>Eukaryota</taxon>
        <taxon>Fungi</taxon>
        <taxon>Dikarya</taxon>
        <taxon>Basidiomycota</taxon>
        <taxon>Agaricomycotina</taxon>
        <taxon>Agaricomycetes</taxon>
        <taxon>Polyporales</taxon>
        <taxon>Cerrenaceae</taxon>
        <taxon>Somion</taxon>
    </lineage>
</organism>
<proteinExistence type="predicted"/>
<evidence type="ECO:0000313" key="1">
    <source>
        <dbReference type="EMBL" id="CAL1701682.1"/>
    </source>
</evidence>
<dbReference type="Proteomes" id="UP001497453">
    <property type="component" value="Chromosome 2"/>
</dbReference>
<name>A0ABP1D5B4_9APHY</name>
<accession>A0ABP1D5B4</accession>
<keyword evidence="2" id="KW-1185">Reference proteome</keyword>
<evidence type="ECO:0000313" key="2">
    <source>
        <dbReference type="Proteomes" id="UP001497453"/>
    </source>
</evidence>
<protein>
    <submittedName>
        <fullName evidence="1">Uncharacterized protein</fullName>
    </submittedName>
</protein>